<feature type="domain" description="Calcineurin-like phosphoesterase" evidence="2">
    <location>
        <begin position="44"/>
        <end position="235"/>
    </location>
</feature>
<dbReference type="PANTHER" id="PTHR12905">
    <property type="entry name" value="METALLOPHOSPHOESTERASE"/>
    <property type="match status" value="1"/>
</dbReference>
<dbReference type="PANTHER" id="PTHR12905:SF18">
    <property type="entry name" value="ESTER HYDROLASE, PUTATIVE (AFU_ORTHOLOGUE AFUA_4G03130)-RELATED"/>
    <property type="match status" value="1"/>
</dbReference>
<protein>
    <submittedName>
        <fullName evidence="3">Metallo-dependent phosphatase</fullName>
    </submittedName>
</protein>
<accession>A0A6A5Y9S8</accession>
<dbReference type="AlphaFoldDB" id="A0A6A5Y9S8"/>
<dbReference type="InterPro" id="IPR004843">
    <property type="entry name" value="Calcineurin-like_PHP"/>
</dbReference>
<sequence length="327" mass="37003">MATKRSPTTEWGRFMRAPLSYLTSSTFIFISSFIPLPNPRKYIRIVCISDTHNRTPKVPDGDVVIHAGDLSNHGTIAELRPQIAWLDGLPHTTKLAIAGNHDSWLDPELRAKNGLQHESLSWKSITYLQDSETVAHVPFPDEMRTGRLSIYGSPWVPHRGVDYYAFQYTKEEAHARWHHTIPQSLDILITHTPPRYHLDVPDGGANVGMHFGCDALLEELWRTRPPLHICGHVHGARGRIVLRWDQGQRAYERACARKPGNEGWGVLELLHFEVWCDLWIVLASGVWGLAKSYAGWDHNDQKTILVNAAVWYDESGGLKVPIPVINV</sequence>
<dbReference type="CDD" id="cd07379">
    <property type="entry name" value="MPP_239FB"/>
    <property type="match status" value="1"/>
</dbReference>
<dbReference type="RefSeq" id="XP_033389683.1">
    <property type="nucleotide sequence ID" value="XM_033526607.1"/>
</dbReference>
<evidence type="ECO:0000313" key="3">
    <source>
        <dbReference type="EMBL" id="KAF2021344.1"/>
    </source>
</evidence>
<dbReference type="GeneID" id="54284004"/>
<reference evidence="3" key="1">
    <citation type="journal article" date="2020" name="Stud. Mycol.">
        <title>101 Dothideomycetes genomes: a test case for predicting lifestyles and emergence of pathogens.</title>
        <authorList>
            <person name="Haridas S."/>
            <person name="Albert R."/>
            <person name="Binder M."/>
            <person name="Bloem J."/>
            <person name="Labutti K."/>
            <person name="Salamov A."/>
            <person name="Andreopoulos B."/>
            <person name="Baker S."/>
            <person name="Barry K."/>
            <person name="Bills G."/>
            <person name="Bluhm B."/>
            <person name="Cannon C."/>
            <person name="Castanera R."/>
            <person name="Culley D."/>
            <person name="Daum C."/>
            <person name="Ezra D."/>
            <person name="Gonzalez J."/>
            <person name="Henrissat B."/>
            <person name="Kuo A."/>
            <person name="Liang C."/>
            <person name="Lipzen A."/>
            <person name="Lutzoni F."/>
            <person name="Magnuson J."/>
            <person name="Mondo S."/>
            <person name="Nolan M."/>
            <person name="Ohm R."/>
            <person name="Pangilinan J."/>
            <person name="Park H.-J."/>
            <person name="Ramirez L."/>
            <person name="Alfaro M."/>
            <person name="Sun H."/>
            <person name="Tritt A."/>
            <person name="Yoshinaga Y."/>
            <person name="Zwiers L.-H."/>
            <person name="Turgeon B."/>
            <person name="Goodwin S."/>
            <person name="Spatafora J."/>
            <person name="Crous P."/>
            <person name="Grigoriev I."/>
        </authorList>
    </citation>
    <scope>NUCLEOTIDE SEQUENCE</scope>
    <source>
        <strain evidence="3">CBS 175.79</strain>
    </source>
</reference>
<keyword evidence="1" id="KW-1133">Transmembrane helix</keyword>
<proteinExistence type="predicted"/>
<dbReference type="InterPro" id="IPR029052">
    <property type="entry name" value="Metallo-depent_PP-like"/>
</dbReference>
<dbReference type="SUPFAM" id="SSF56300">
    <property type="entry name" value="Metallo-dependent phosphatases"/>
    <property type="match status" value="1"/>
</dbReference>
<evidence type="ECO:0000256" key="1">
    <source>
        <dbReference type="SAM" id="Phobius"/>
    </source>
</evidence>
<organism evidence="3 4">
    <name type="scientific">Aaosphaeria arxii CBS 175.79</name>
    <dbReference type="NCBI Taxonomy" id="1450172"/>
    <lineage>
        <taxon>Eukaryota</taxon>
        <taxon>Fungi</taxon>
        <taxon>Dikarya</taxon>
        <taxon>Ascomycota</taxon>
        <taxon>Pezizomycotina</taxon>
        <taxon>Dothideomycetes</taxon>
        <taxon>Pleosporomycetidae</taxon>
        <taxon>Pleosporales</taxon>
        <taxon>Pleosporales incertae sedis</taxon>
        <taxon>Aaosphaeria</taxon>
    </lineage>
</organism>
<evidence type="ECO:0000313" key="4">
    <source>
        <dbReference type="Proteomes" id="UP000799778"/>
    </source>
</evidence>
<dbReference type="GO" id="GO:0016787">
    <property type="term" value="F:hydrolase activity"/>
    <property type="evidence" value="ECO:0007669"/>
    <property type="project" value="InterPro"/>
</dbReference>
<dbReference type="InterPro" id="IPR051693">
    <property type="entry name" value="UPF0046_metallophosphoest"/>
</dbReference>
<dbReference type="EMBL" id="ML978066">
    <property type="protein sequence ID" value="KAF2021344.1"/>
    <property type="molecule type" value="Genomic_DNA"/>
</dbReference>
<keyword evidence="1" id="KW-0472">Membrane</keyword>
<dbReference type="OrthoDB" id="630188at2759"/>
<keyword evidence="1" id="KW-0812">Transmembrane</keyword>
<feature type="transmembrane region" description="Helical" evidence="1">
    <location>
        <begin position="19"/>
        <end position="36"/>
    </location>
</feature>
<name>A0A6A5Y9S8_9PLEO</name>
<evidence type="ECO:0000259" key="2">
    <source>
        <dbReference type="Pfam" id="PF00149"/>
    </source>
</evidence>
<dbReference type="Gene3D" id="3.60.21.10">
    <property type="match status" value="1"/>
</dbReference>
<dbReference type="Pfam" id="PF00149">
    <property type="entry name" value="Metallophos"/>
    <property type="match status" value="1"/>
</dbReference>
<dbReference type="Proteomes" id="UP000799778">
    <property type="component" value="Unassembled WGS sequence"/>
</dbReference>
<keyword evidence="4" id="KW-1185">Reference proteome</keyword>
<gene>
    <name evidence="3" type="ORF">BU24DRAFT_417010</name>
</gene>